<proteinExistence type="predicted"/>
<dbReference type="EMBL" id="JAFITO010000005">
    <property type="protein sequence ID" value="MBN4068156.1"/>
    <property type="molecule type" value="Genomic_DNA"/>
</dbReference>
<gene>
    <name evidence="1" type="ORF">JYU06_01330</name>
</gene>
<dbReference type="Proteomes" id="UP000717534">
    <property type="component" value="Unassembled WGS sequence"/>
</dbReference>
<comment type="caution">
    <text evidence="1">The sequence shown here is derived from an EMBL/GenBank/DDBJ whole genome shotgun (WGS) entry which is preliminary data.</text>
</comment>
<reference evidence="1 2" key="1">
    <citation type="submission" date="2021-02" db="EMBL/GenBank/DDBJ databases">
        <title>Activity-based single-cell genomes from oceanic crustal fluid captures similar information to metagenomic and metatranscriptomic surveys with orders of magnitude less sampling.</title>
        <authorList>
            <person name="D'Angelo T.S."/>
            <person name="Orcutt B.N."/>
        </authorList>
    </citation>
    <scope>NUCLEOTIDE SEQUENCE [LARGE SCALE GENOMIC DNA]</scope>
    <source>
        <strain evidence="1">AH-315-G02</strain>
    </source>
</reference>
<organism evidence="1 2">
    <name type="scientific">Desulfotalea psychrophila</name>
    <dbReference type="NCBI Taxonomy" id="84980"/>
    <lineage>
        <taxon>Bacteria</taxon>
        <taxon>Pseudomonadati</taxon>
        <taxon>Thermodesulfobacteriota</taxon>
        <taxon>Desulfobulbia</taxon>
        <taxon>Desulfobulbales</taxon>
        <taxon>Desulfocapsaceae</taxon>
        <taxon>Desulfotalea</taxon>
    </lineage>
</organism>
<protein>
    <submittedName>
        <fullName evidence="1">Uncharacterized protein</fullName>
    </submittedName>
</protein>
<accession>A0ABS3AVY9</accession>
<name>A0ABS3AVY9_9BACT</name>
<evidence type="ECO:0000313" key="1">
    <source>
        <dbReference type="EMBL" id="MBN4068156.1"/>
    </source>
</evidence>
<evidence type="ECO:0000313" key="2">
    <source>
        <dbReference type="Proteomes" id="UP000717534"/>
    </source>
</evidence>
<sequence>MRSYQLNSAIPYEADSVYYGYFTFKDLKEAMLAIGGGVTMANVNKTKFESLKV</sequence>
<keyword evidence="2" id="KW-1185">Reference proteome</keyword>